<reference evidence="2 3" key="1">
    <citation type="submission" date="2014-03" db="EMBL/GenBank/DDBJ databases">
        <title>Draft genome of the hookworm Oesophagostomum dentatum.</title>
        <authorList>
            <person name="Mitreva M."/>
        </authorList>
    </citation>
    <scope>NUCLEOTIDE SEQUENCE [LARGE SCALE GENOMIC DNA]</scope>
    <source>
        <strain evidence="2 3">OD-Hann</strain>
    </source>
</reference>
<gene>
    <name evidence="2" type="ORF">OESDEN_23204</name>
</gene>
<sequence>MKWPCMMIAPPLLGAAPQQTKAAQLVAADPQEEHWLDISSRKLHRPAVCELCLYKYRRRRVLKYREIKLPDCSDRDVRYYTLFVCALIMMILSALATIVCFQLEKSYSSHSNKTSSTPLTPSEITPPELPSPTDLLHREDIENLLSTVTLIAAILFFFSFFMAMYAHVKVREFYHVRKIKSRNNDGDF</sequence>
<evidence type="ECO:0000313" key="2">
    <source>
        <dbReference type="EMBL" id="KHJ77176.1"/>
    </source>
</evidence>
<dbReference type="AlphaFoldDB" id="A0A0B1RZX1"/>
<proteinExistence type="predicted"/>
<organism evidence="2 3">
    <name type="scientific">Oesophagostomum dentatum</name>
    <name type="common">Nodular worm</name>
    <dbReference type="NCBI Taxonomy" id="61180"/>
    <lineage>
        <taxon>Eukaryota</taxon>
        <taxon>Metazoa</taxon>
        <taxon>Ecdysozoa</taxon>
        <taxon>Nematoda</taxon>
        <taxon>Chromadorea</taxon>
        <taxon>Rhabditida</taxon>
        <taxon>Rhabditina</taxon>
        <taxon>Rhabditomorpha</taxon>
        <taxon>Strongyloidea</taxon>
        <taxon>Strongylidae</taxon>
        <taxon>Oesophagostomum</taxon>
    </lineage>
</organism>
<dbReference type="EMBL" id="KN611022">
    <property type="protein sequence ID" value="KHJ77176.1"/>
    <property type="molecule type" value="Genomic_DNA"/>
</dbReference>
<feature type="transmembrane region" description="Helical" evidence="1">
    <location>
        <begin position="79"/>
        <end position="103"/>
    </location>
</feature>
<evidence type="ECO:0000256" key="1">
    <source>
        <dbReference type="SAM" id="Phobius"/>
    </source>
</evidence>
<accession>A0A0B1RZX1</accession>
<keyword evidence="1" id="KW-0472">Membrane</keyword>
<keyword evidence="3" id="KW-1185">Reference proteome</keyword>
<protein>
    <submittedName>
        <fullName evidence="2">Uncharacterized protein</fullName>
    </submittedName>
</protein>
<feature type="transmembrane region" description="Helical" evidence="1">
    <location>
        <begin position="144"/>
        <end position="168"/>
    </location>
</feature>
<dbReference type="Proteomes" id="UP000053660">
    <property type="component" value="Unassembled WGS sequence"/>
</dbReference>
<keyword evidence="1" id="KW-0812">Transmembrane</keyword>
<name>A0A0B1RZX1_OESDE</name>
<evidence type="ECO:0000313" key="3">
    <source>
        <dbReference type="Proteomes" id="UP000053660"/>
    </source>
</evidence>
<keyword evidence="1" id="KW-1133">Transmembrane helix</keyword>
<dbReference type="OrthoDB" id="264354at2759"/>